<comment type="caution">
    <text evidence="3">The sequence shown here is derived from an EMBL/GenBank/DDBJ whole genome shotgun (WGS) entry which is preliminary data.</text>
</comment>
<feature type="coiled-coil region" evidence="1">
    <location>
        <begin position="82"/>
        <end position="109"/>
    </location>
</feature>
<gene>
    <name evidence="3" type="ORF">DPMN_096477</name>
</gene>
<keyword evidence="1" id="KW-0175">Coiled coil</keyword>
<sequence length="351" mass="39970">METEGNGNSEVQQLDDSGEVICNFPESQKDDNSPSSDDEPSSESDLETLSEVSANSRRERKETRRRCSSKTRETFAVINGALRDLVSELREIKSNQAGLEARLLETERMQLSDKAAARCDKRDSGDSFRPFIGMQPSESRITEDQIPTGNACSRQVGSSQSSNKPMMYRQEIDPRLSASSQPFVRRAHGNMAVNQNTNYANTSSMTPYLCHNGNTGGQIYQNGCQYGHQPEHYSTRSHRSRSHERMRIPPFDGKEDWRLWSTRFDVISDRFGWRDDTRLDQLLQRLEGQAAEFAFTQLTPATLHNYQELKAELNSRFRVVETAKTFAAKFTRRNQRLSEPAESYAAELKML</sequence>
<evidence type="ECO:0000313" key="3">
    <source>
        <dbReference type="EMBL" id="KAH3853939.1"/>
    </source>
</evidence>
<organism evidence="3 4">
    <name type="scientific">Dreissena polymorpha</name>
    <name type="common">Zebra mussel</name>
    <name type="synonym">Mytilus polymorpha</name>
    <dbReference type="NCBI Taxonomy" id="45954"/>
    <lineage>
        <taxon>Eukaryota</taxon>
        <taxon>Metazoa</taxon>
        <taxon>Spiralia</taxon>
        <taxon>Lophotrochozoa</taxon>
        <taxon>Mollusca</taxon>
        <taxon>Bivalvia</taxon>
        <taxon>Autobranchia</taxon>
        <taxon>Heteroconchia</taxon>
        <taxon>Euheterodonta</taxon>
        <taxon>Imparidentia</taxon>
        <taxon>Neoheterodontei</taxon>
        <taxon>Myida</taxon>
        <taxon>Dreissenoidea</taxon>
        <taxon>Dreissenidae</taxon>
        <taxon>Dreissena</taxon>
    </lineage>
</organism>
<feature type="region of interest" description="Disordered" evidence="2">
    <location>
        <begin position="1"/>
        <end position="71"/>
    </location>
</feature>
<feature type="region of interest" description="Disordered" evidence="2">
    <location>
        <begin position="140"/>
        <end position="166"/>
    </location>
</feature>
<evidence type="ECO:0008006" key="5">
    <source>
        <dbReference type="Google" id="ProtNLM"/>
    </source>
</evidence>
<feature type="compositionally biased region" description="Polar residues" evidence="2">
    <location>
        <begin position="145"/>
        <end position="164"/>
    </location>
</feature>
<evidence type="ECO:0000313" key="4">
    <source>
        <dbReference type="Proteomes" id="UP000828390"/>
    </source>
</evidence>
<accession>A0A9D4L9Y0</accession>
<feature type="compositionally biased region" description="Polar residues" evidence="2">
    <location>
        <begin position="1"/>
        <end position="15"/>
    </location>
</feature>
<protein>
    <recommendedName>
        <fullName evidence="5">Retrotransposon gag domain-containing protein</fullName>
    </recommendedName>
</protein>
<dbReference type="AlphaFoldDB" id="A0A9D4L9Y0"/>
<feature type="region of interest" description="Disordered" evidence="2">
    <location>
        <begin position="115"/>
        <end position="134"/>
    </location>
</feature>
<feature type="compositionally biased region" description="Basic and acidic residues" evidence="2">
    <location>
        <begin position="115"/>
        <end position="126"/>
    </location>
</feature>
<keyword evidence="4" id="KW-1185">Reference proteome</keyword>
<name>A0A9D4L9Y0_DREPO</name>
<dbReference type="EMBL" id="JAIWYP010000003">
    <property type="protein sequence ID" value="KAH3853939.1"/>
    <property type="molecule type" value="Genomic_DNA"/>
</dbReference>
<feature type="compositionally biased region" description="Acidic residues" evidence="2">
    <location>
        <begin position="36"/>
        <end position="48"/>
    </location>
</feature>
<evidence type="ECO:0000256" key="1">
    <source>
        <dbReference type="SAM" id="Coils"/>
    </source>
</evidence>
<reference evidence="3" key="1">
    <citation type="journal article" date="2019" name="bioRxiv">
        <title>The Genome of the Zebra Mussel, Dreissena polymorpha: A Resource for Invasive Species Research.</title>
        <authorList>
            <person name="McCartney M.A."/>
            <person name="Auch B."/>
            <person name="Kono T."/>
            <person name="Mallez S."/>
            <person name="Zhang Y."/>
            <person name="Obille A."/>
            <person name="Becker A."/>
            <person name="Abrahante J.E."/>
            <person name="Garbe J."/>
            <person name="Badalamenti J.P."/>
            <person name="Herman A."/>
            <person name="Mangelson H."/>
            <person name="Liachko I."/>
            <person name="Sullivan S."/>
            <person name="Sone E.D."/>
            <person name="Koren S."/>
            <person name="Silverstein K.A.T."/>
            <person name="Beckman K.B."/>
            <person name="Gohl D.M."/>
        </authorList>
    </citation>
    <scope>NUCLEOTIDE SEQUENCE</scope>
    <source>
        <strain evidence="3">Duluth1</strain>
        <tissue evidence="3">Whole animal</tissue>
    </source>
</reference>
<evidence type="ECO:0000256" key="2">
    <source>
        <dbReference type="SAM" id="MobiDB-lite"/>
    </source>
</evidence>
<proteinExistence type="predicted"/>
<reference evidence="3" key="2">
    <citation type="submission" date="2020-11" db="EMBL/GenBank/DDBJ databases">
        <authorList>
            <person name="McCartney M.A."/>
            <person name="Auch B."/>
            <person name="Kono T."/>
            <person name="Mallez S."/>
            <person name="Becker A."/>
            <person name="Gohl D.M."/>
            <person name="Silverstein K.A.T."/>
            <person name="Koren S."/>
            <person name="Bechman K.B."/>
            <person name="Herman A."/>
            <person name="Abrahante J.E."/>
            <person name="Garbe J."/>
        </authorList>
    </citation>
    <scope>NUCLEOTIDE SEQUENCE</scope>
    <source>
        <strain evidence="3">Duluth1</strain>
        <tissue evidence="3">Whole animal</tissue>
    </source>
</reference>
<dbReference type="Proteomes" id="UP000828390">
    <property type="component" value="Unassembled WGS sequence"/>
</dbReference>